<dbReference type="EMBL" id="CT868463">
    <property type="protein sequence ID" value="CAK83335.1"/>
    <property type="molecule type" value="Genomic_DNA"/>
</dbReference>
<protein>
    <submittedName>
        <fullName evidence="1">Uncharacterized protein</fullName>
    </submittedName>
</protein>
<dbReference type="KEGG" id="ptm:GSPATT00017679001"/>
<sequence>MNSSKTSRTIKALHLIHLEQKNSDLLHYHIPTFRGPPIPIILKPSKLQPTKQQCPASLQNQENGQTKLSVEKKIVQLRKEILNVKYTKQKELLQINQLQPKESAVVQAVEKPIDQQSKPIKYCDKKPNSNLKFFENLIKVQERQPQQSIIPAQINKTPKFKLSEKQALTIEDRIDDNQMLPQCLSSIKLRSEPNSPQIFKKFQSYQFTQRKVSQESIQKPKKIELNPWSQNLEGWHAPQADEDLPLYYKQCF</sequence>
<dbReference type="OMA" id="QNLEGWH"/>
<proteinExistence type="predicted"/>
<reference evidence="1 2" key="1">
    <citation type="journal article" date="2006" name="Nature">
        <title>Global trends of whole-genome duplications revealed by the ciliate Paramecium tetraurelia.</title>
        <authorList>
            <consortium name="Genoscope"/>
            <person name="Aury J.-M."/>
            <person name="Jaillon O."/>
            <person name="Duret L."/>
            <person name="Noel B."/>
            <person name="Jubin C."/>
            <person name="Porcel B.M."/>
            <person name="Segurens B."/>
            <person name="Daubin V."/>
            <person name="Anthouard V."/>
            <person name="Aiach N."/>
            <person name="Arnaiz O."/>
            <person name="Billaut A."/>
            <person name="Beisson J."/>
            <person name="Blanc I."/>
            <person name="Bouhouche K."/>
            <person name="Camara F."/>
            <person name="Duharcourt S."/>
            <person name="Guigo R."/>
            <person name="Gogendeau D."/>
            <person name="Katinka M."/>
            <person name="Keller A.-M."/>
            <person name="Kissmehl R."/>
            <person name="Klotz C."/>
            <person name="Koll F."/>
            <person name="Le Moue A."/>
            <person name="Lepere C."/>
            <person name="Malinsky S."/>
            <person name="Nowacki M."/>
            <person name="Nowak J.K."/>
            <person name="Plattner H."/>
            <person name="Poulain J."/>
            <person name="Ruiz F."/>
            <person name="Serrano V."/>
            <person name="Zagulski M."/>
            <person name="Dessen P."/>
            <person name="Betermier M."/>
            <person name="Weissenbach J."/>
            <person name="Scarpelli C."/>
            <person name="Schachter V."/>
            <person name="Sperling L."/>
            <person name="Meyer E."/>
            <person name="Cohen J."/>
            <person name="Wincker P."/>
        </authorList>
    </citation>
    <scope>NUCLEOTIDE SEQUENCE [LARGE SCALE GENOMIC DNA]</scope>
    <source>
        <strain evidence="1 2">Stock d4-2</strain>
    </source>
</reference>
<accession>A0DJW8</accession>
<gene>
    <name evidence="1" type="ORF">GSPATT00017679001</name>
</gene>
<evidence type="ECO:0000313" key="2">
    <source>
        <dbReference type="Proteomes" id="UP000000600"/>
    </source>
</evidence>
<dbReference type="AlphaFoldDB" id="A0DJW8"/>
<dbReference type="RefSeq" id="XP_001450732.1">
    <property type="nucleotide sequence ID" value="XM_001450695.1"/>
</dbReference>
<organism evidence="1 2">
    <name type="scientific">Paramecium tetraurelia</name>
    <dbReference type="NCBI Taxonomy" id="5888"/>
    <lineage>
        <taxon>Eukaryota</taxon>
        <taxon>Sar</taxon>
        <taxon>Alveolata</taxon>
        <taxon>Ciliophora</taxon>
        <taxon>Intramacronucleata</taxon>
        <taxon>Oligohymenophorea</taxon>
        <taxon>Peniculida</taxon>
        <taxon>Parameciidae</taxon>
        <taxon>Paramecium</taxon>
    </lineage>
</organism>
<dbReference type="HOGENOM" id="CLU_1144435_0_0_1"/>
<keyword evidence="2" id="KW-1185">Reference proteome</keyword>
<dbReference type="GeneID" id="5036517"/>
<evidence type="ECO:0000313" key="1">
    <source>
        <dbReference type="EMBL" id="CAK83335.1"/>
    </source>
</evidence>
<dbReference type="Proteomes" id="UP000000600">
    <property type="component" value="Unassembled WGS sequence"/>
</dbReference>
<name>A0DJW8_PARTE</name>
<dbReference type="InParanoid" id="A0DJW8"/>
<dbReference type="OrthoDB" id="294719at2759"/>